<organism evidence="1">
    <name type="scientific">marine sediment metagenome</name>
    <dbReference type="NCBI Taxonomy" id="412755"/>
    <lineage>
        <taxon>unclassified sequences</taxon>
        <taxon>metagenomes</taxon>
        <taxon>ecological metagenomes</taxon>
    </lineage>
</organism>
<comment type="caution">
    <text evidence="1">The sequence shown here is derived from an EMBL/GenBank/DDBJ whole genome shotgun (WGS) entry which is preliminary data.</text>
</comment>
<reference evidence="1" key="1">
    <citation type="journal article" date="2014" name="Front. Microbiol.">
        <title>High frequency of phylogenetically diverse reductive dehalogenase-homologous genes in deep subseafloor sedimentary metagenomes.</title>
        <authorList>
            <person name="Kawai M."/>
            <person name="Futagami T."/>
            <person name="Toyoda A."/>
            <person name="Takaki Y."/>
            <person name="Nishi S."/>
            <person name="Hori S."/>
            <person name="Arai W."/>
            <person name="Tsubouchi T."/>
            <person name="Morono Y."/>
            <person name="Uchiyama I."/>
            <person name="Ito T."/>
            <person name="Fujiyama A."/>
            <person name="Inagaki F."/>
            <person name="Takami H."/>
        </authorList>
    </citation>
    <scope>NUCLEOTIDE SEQUENCE</scope>
    <source>
        <strain evidence="1">Expedition CK06-06</strain>
    </source>
</reference>
<protein>
    <submittedName>
        <fullName evidence="1">Uncharacterized protein</fullName>
    </submittedName>
</protein>
<gene>
    <name evidence="1" type="ORF">S01H4_17600</name>
</gene>
<dbReference type="EMBL" id="BART01007765">
    <property type="protein sequence ID" value="GAG63095.1"/>
    <property type="molecule type" value="Genomic_DNA"/>
</dbReference>
<sequence>QCGQDAFGAGGETVRKLFLKGVSTYNYTDYDFHAIFVGD</sequence>
<accession>X0Z1S6</accession>
<proteinExistence type="predicted"/>
<feature type="non-terminal residue" evidence="1">
    <location>
        <position position="1"/>
    </location>
</feature>
<evidence type="ECO:0000313" key="1">
    <source>
        <dbReference type="EMBL" id="GAG63095.1"/>
    </source>
</evidence>
<dbReference type="AlphaFoldDB" id="X0Z1S6"/>
<name>X0Z1S6_9ZZZZ</name>